<dbReference type="InterPro" id="IPR050519">
    <property type="entry name" value="Glycosyltransf_28_UgtP"/>
</dbReference>
<accession>A0A942YHM9</accession>
<keyword evidence="3" id="KW-0808">Transferase</keyword>
<comment type="similarity">
    <text evidence="1">Belongs to the glycosyltransferase 28 family.</text>
</comment>
<protein>
    <submittedName>
        <fullName evidence="5">UDP-glucuronosyltransferase</fullName>
    </submittedName>
</protein>
<proteinExistence type="inferred from homology"/>
<dbReference type="GO" id="GO:0016758">
    <property type="term" value="F:hexosyltransferase activity"/>
    <property type="evidence" value="ECO:0007669"/>
    <property type="project" value="InterPro"/>
</dbReference>
<dbReference type="EMBL" id="JAGYPG010000001">
    <property type="protein sequence ID" value="MBS4194586.1"/>
    <property type="molecule type" value="Genomic_DNA"/>
</dbReference>
<feature type="domain" description="Diacylglycerol glucosyltransferase N-terminal" evidence="4">
    <location>
        <begin position="20"/>
        <end position="186"/>
    </location>
</feature>
<dbReference type="SUPFAM" id="SSF53756">
    <property type="entry name" value="UDP-Glycosyltransferase/glycogen phosphorylase"/>
    <property type="match status" value="1"/>
</dbReference>
<dbReference type="PANTHER" id="PTHR43025">
    <property type="entry name" value="MONOGALACTOSYLDIACYLGLYCEROL SYNTHASE"/>
    <property type="match status" value="1"/>
</dbReference>
<dbReference type="InterPro" id="IPR009695">
    <property type="entry name" value="Diacylglyc_glucosyltr_N"/>
</dbReference>
<keyword evidence="6" id="KW-1185">Reference proteome</keyword>
<name>A0A942YHM9_9BACI</name>
<evidence type="ECO:0000313" key="5">
    <source>
        <dbReference type="EMBL" id="MBS4194586.1"/>
    </source>
</evidence>
<dbReference type="Pfam" id="PF06925">
    <property type="entry name" value="MGDG_synth"/>
    <property type="match status" value="1"/>
</dbReference>
<sequence>MKKLNKSVLFLPFLQIPSGHHQTANALIDGLLTLHPQITCEKIDVLSYSYGKIESLVSNIYLKWIDAFPGLYHFIYQNSVYKNIDKNKRFWLYEYLFISKIKRLLEEKQPDLIICTHALPSYMLNYMKEKDGLTIPVINVYTDFFIHRFWGVKNIDFHFVPSYQMKKFLIQKGIKEEQIFITGIPIHSSIIKQKNTSAPLSPFRLSVLIAGGNLGVGAIEELIQFIVEGSHNWHIKYYVLCGKNVKLYKKLKSMQKSHIIPFPYIDSREEMNRLYDQMDAILTKPGGVTISECLFKRKPIFIYDALPGQEEINLQHLKELGVVYHLNKGDIHEQILSVFFDEKELEKYQLYVTNYHLHINTTEPAKLISDLLIEQLH</sequence>
<dbReference type="GO" id="GO:0016020">
    <property type="term" value="C:membrane"/>
    <property type="evidence" value="ECO:0007669"/>
    <property type="project" value="GOC"/>
</dbReference>
<dbReference type="Gene3D" id="3.40.50.2000">
    <property type="entry name" value="Glycogen Phosphorylase B"/>
    <property type="match status" value="1"/>
</dbReference>
<evidence type="ECO:0000259" key="4">
    <source>
        <dbReference type="Pfam" id="PF06925"/>
    </source>
</evidence>
<evidence type="ECO:0000256" key="2">
    <source>
        <dbReference type="ARBA" id="ARBA00022676"/>
    </source>
</evidence>
<organism evidence="5 6">
    <name type="scientific">Lederbergia citri</name>
    <dbReference type="NCBI Taxonomy" id="2833580"/>
    <lineage>
        <taxon>Bacteria</taxon>
        <taxon>Bacillati</taxon>
        <taxon>Bacillota</taxon>
        <taxon>Bacilli</taxon>
        <taxon>Bacillales</taxon>
        <taxon>Bacillaceae</taxon>
        <taxon>Lederbergia</taxon>
    </lineage>
</organism>
<evidence type="ECO:0000256" key="3">
    <source>
        <dbReference type="ARBA" id="ARBA00022679"/>
    </source>
</evidence>
<dbReference type="GO" id="GO:0009247">
    <property type="term" value="P:glycolipid biosynthetic process"/>
    <property type="evidence" value="ECO:0007669"/>
    <property type="project" value="InterPro"/>
</dbReference>
<keyword evidence="2" id="KW-0328">Glycosyltransferase</keyword>
<comment type="caution">
    <text evidence="5">The sequence shown here is derived from an EMBL/GenBank/DDBJ whole genome shotgun (WGS) entry which is preliminary data.</text>
</comment>
<evidence type="ECO:0000313" key="6">
    <source>
        <dbReference type="Proteomes" id="UP000681414"/>
    </source>
</evidence>
<dbReference type="PANTHER" id="PTHR43025:SF3">
    <property type="entry name" value="MONOGALACTOSYLDIACYLGLYCEROL SYNTHASE 1, CHLOROPLASTIC"/>
    <property type="match status" value="1"/>
</dbReference>
<dbReference type="AlphaFoldDB" id="A0A942YHM9"/>
<reference evidence="5 6" key="1">
    <citation type="submission" date="2021-05" db="EMBL/GenBank/DDBJ databases">
        <title>Novel Bacillus species.</title>
        <authorList>
            <person name="Liu G."/>
        </authorList>
    </citation>
    <scope>NUCLEOTIDE SEQUENCE [LARGE SCALE GENOMIC DNA]</scope>
    <source>
        <strain evidence="6">FJAT-49780</strain>
    </source>
</reference>
<dbReference type="RefSeq" id="WP_213124328.1">
    <property type="nucleotide sequence ID" value="NZ_JAGYPG010000001.1"/>
</dbReference>
<gene>
    <name evidence="5" type="ORF">KHA97_05800</name>
</gene>
<dbReference type="Proteomes" id="UP000681414">
    <property type="component" value="Unassembled WGS sequence"/>
</dbReference>
<evidence type="ECO:0000256" key="1">
    <source>
        <dbReference type="ARBA" id="ARBA00006962"/>
    </source>
</evidence>